<protein>
    <recommendedName>
        <fullName evidence="3">Integrase</fullName>
    </recommendedName>
</protein>
<evidence type="ECO:0000313" key="2">
    <source>
        <dbReference type="Proteomes" id="UP000663629"/>
    </source>
</evidence>
<reference evidence="1 2" key="1">
    <citation type="submission" date="2021-02" db="EMBL/GenBank/DDBJ databases">
        <title>Paracoccus methylovroum sp.nov., a new methanol and methylamine utilizing methylotrophic denitrifer.</title>
        <authorList>
            <person name="Timsy T."/>
            <person name="Behrendt U."/>
            <person name="Ulrich A."/>
            <person name="Spanner T."/>
            <person name="Foesel B.U."/>
            <person name="Horn M.A."/>
            <person name="Kolb S."/>
        </authorList>
    </citation>
    <scope>NUCLEOTIDE SEQUENCE [LARGE SCALE GENOMIC DNA]</scope>
    <source>
        <strain evidence="1 2">H4-D09</strain>
    </source>
</reference>
<sequence length="192" mass="21072">MLGKNEDQLRRHKALRRKATNNFIKAVGDKSLAEVTTDDWFTFRAALLAKVAAGEIMAASANKDFTYLNAMWSAIAQVKQIPLSYSMKGVALKDAKAKKHTRAPFSDGWIKEELLAPGALAGLNADARYILLGMINTGYRPSEGAGLLPEEIKMDGKVPHILIQPNKNRALKTNIRNGISRTPGSAWKPSRT</sequence>
<keyword evidence="2" id="KW-1185">Reference proteome</keyword>
<dbReference type="InterPro" id="IPR011010">
    <property type="entry name" value="DNA_brk_join_enz"/>
</dbReference>
<evidence type="ECO:0008006" key="3">
    <source>
        <dbReference type="Google" id="ProtNLM"/>
    </source>
</evidence>
<dbReference type="Proteomes" id="UP000663629">
    <property type="component" value="Chromosome 1"/>
</dbReference>
<evidence type="ECO:0000313" key="1">
    <source>
        <dbReference type="EMBL" id="QRZ13659.1"/>
    </source>
</evidence>
<dbReference type="EMBL" id="CP070368">
    <property type="protein sequence ID" value="QRZ13659.1"/>
    <property type="molecule type" value="Genomic_DNA"/>
</dbReference>
<dbReference type="SUPFAM" id="SSF56349">
    <property type="entry name" value="DNA breaking-rejoining enzymes"/>
    <property type="match status" value="1"/>
</dbReference>
<organism evidence="1 2">
    <name type="scientific">Paracoccus methylovorus</name>
    <dbReference type="NCBI Taxonomy" id="2812658"/>
    <lineage>
        <taxon>Bacteria</taxon>
        <taxon>Pseudomonadati</taxon>
        <taxon>Pseudomonadota</taxon>
        <taxon>Alphaproteobacteria</taxon>
        <taxon>Rhodobacterales</taxon>
        <taxon>Paracoccaceae</taxon>
        <taxon>Paracoccus</taxon>
    </lineage>
</organism>
<accession>A0ABX7JL33</accession>
<name>A0ABX7JL33_9RHOB</name>
<proteinExistence type="predicted"/>
<dbReference type="RefSeq" id="WP_205294643.1">
    <property type="nucleotide sequence ID" value="NZ_CP070368.1"/>
</dbReference>
<gene>
    <name evidence="1" type="ORF">JWJ88_03050</name>
</gene>